<dbReference type="OrthoDB" id="9810567at2"/>
<keyword evidence="3 5" id="KW-0472">Membrane</keyword>
<dbReference type="Gene3D" id="3.30.420.40">
    <property type="match status" value="1"/>
</dbReference>
<dbReference type="GO" id="GO:0009898">
    <property type="term" value="C:cytoplasmic side of plasma membrane"/>
    <property type="evidence" value="ECO:0007669"/>
    <property type="project" value="UniProtKB-UniRule"/>
</dbReference>
<evidence type="ECO:0000259" key="7">
    <source>
        <dbReference type="SMART" id="SM00842"/>
    </source>
</evidence>
<dbReference type="NCBIfam" id="TIGR01174">
    <property type="entry name" value="ftsA"/>
    <property type="match status" value="1"/>
</dbReference>
<dbReference type="Pfam" id="PF14450">
    <property type="entry name" value="FtsA"/>
    <property type="match status" value="1"/>
</dbReference>
<comment type="similarity">
    <text evidence="5 6">Belongs to the FtsA/MreB family.</text>
</comment>
<evidence type="ECO:0000256" key="2">
    <source>
        <dbReference type="ARBA" id="ARBA00022618"/>
    </source>
</evidence>
<evidence type="ECO:0000256" key="1">
    <source>
        <dbReference type="ARBA" id="ARBA00022475"/>
    </source>
</evidence>
<dbReference type="Proteomes" id="UP000298603">
    <property type="component" value="Chromosome"/>
</dbReference>
<dbReference type="PANTHER" id="PTHR32432:SF4">
    <property type="entry name" value="CELL DIVISION PROTEIN FTSA"/>
    <property type="match status" value="1"/>
</dbReference>
<evidence type="ECO:0000256" key="4">
    <source>
        <dbReference type="ARBA" id="ARBA00023306"/>
    </source>
</evidence>
<dbReference type="InterPro" id="IPR020823">
    <property type="entry name" value="Cell_div_FtsA"/>
</dbReference>
<dbReference type="FunFam" id="3.30.1490.110:FF:000001">
    <property type="entry name" value="Cell division protein FtsA"/>
    <property type="match status" value="1"/>
</dbReference>
<dbReference type="InterPro" id="IPR003494">
    <property type="entry name" value="SHS2_FtsA"/>
</dbReference>
<organism evidence="8 9">
    <name type="scientific">Buchnera aphidicola</name>
    <name type="common">Therioaphis trifolii</name>
    <dbReference type="NCBI Taxonomy" id="1241884"/>
    <lineage>
        <taxon>Bacteria</taxon>
        <taxon>Pseudomonadati</taxon>
        <taxon>Pseudomonadota</taxon>
        <taxon>Gammaproteobacteria</taxon>
        <taxon>Enterobacterales</taxon>
        <taxon>Erwiniaceae</taxon>
        <taxon>Buchnera</taxon>
    </lineage>
</organism>
<accession>A0A4D6YKB7</accession>
<dbReference type="NCBIfam" id="NF007009">
    <property type="entry name" value="PRK09472.1"/>
    <property type="match status" value="1"/>
</dbReference>
<keyword evidence="2 5" id="KW-0132">Cell division</keyword>
<proteinExistence type="inferred from homology"/>
<sequence length="419" mass="47038">MINNKNKILIAGLEIGTTKIVVLVGEILSNNMIHIIGIGQCPSKGIDKGNINNLKSVISCIKQVIHEAEIIAECNIKSIYLAFSNQYIKCKNEIGIVPINKNEVTESDIKYAIYTAKSIKLNHDYNILHIIPQEYSIDQNHGIKNPIGLSGYRMQVNIHLITYKNTLKKNLIKAIQECNLKIKKIIFSGLASSKAILTIEEKKSGVCVIDIGSGNINIVIYINGSIQHSEVIPYAGNTVTNDIAYAFNTSFRNAEIIKKKYGSIIFSSLTASELIEISNLYGISTKKIQKNILIEVIESRYSELLNIIKNIILKIQKKLHNLGKPHIIGSGIVLTGGGAKITSLKILAKKIFNMKIRIANPIQIKTYNDHIIDPSYSTVIGLLKYGLEIYYKKKKNINKKKILKKWFYYLQNWIKKIIG</sequence>
<evidence type="ECO:0000313" key="9">
    <source>
        <dbReference type="Proteomes" id="UP000298603"/>
    </source>
</evidence>
<evidence type="ECO:0000256" key="6">
    <source>
        <dbReference type="PIRNR" id="PIRNR003101"/>
    </source>
</evidence>
<dbReference type="RefSeq" id="WP_158349416.1">
    <property type="nucleotide sequence ID" value="NZ_CP032996.1"/>
</dbReference>
<feature type="domain" description="SHS2" evidence="7">
    <location>
        <begin position="10"/>
        <end position="196"/>
    </location>
</feature>
<dbReference type="GO" id="GO:0032153">
    <property type="term" value="C:cell division site"/>
    <property type="evidence" value="ECO:0007669"/>
    <property type="project" value="UniProtKB-UniRule"/>
</dbReference>
<dbReference type="CDD" id="cd24048">
    <property type="entry name" value="ASKHA_NBD_FtsA"/>
    <property type="match status" value="1"/>
</dbReference>
<comment type="subcellular location">
    <subcellularLocation>
        <location evidence="5">Cell membrane</location>
        <topology evidence="5">Peripheral membrane protein</topology>
        <orientation evidence="5">Cytoplasmic side</orientation>
    </subcellularLocation>
    <text evidence="5">Localizes to the Z ring in an FtsZ-dependent manner. Targeted to the membrane through a conserved C-terminal amphipathic helix.</text>
</comment>
<dbReference type="InterPro" id="IPR050696">
    <property type="entry name" value="FtsA/MreB"/>
</dbReference>
<evidence type="ECO:0000313" key="8">
    <source>
        <dbReference type="EMBL" id="QCI27151.1"/>
    </source>
</evidence>
<name>A0A4D6YKB7_9GAMM</name>
<dbReference type="Gene3D" id="3.30.1490.110">
    <property type="match status" value="1"/>
</dbReference>
<dbReference type="PIRSF" id="PIRSF003101">
    <property type="entry name" value="FtsA"/>
    <property type="match status" value="1"/>
</dbReference>
<comment type="subunit">
    <text evidence="5">Self-interacts. Interacts with FtsZ.</text>
</comment>
<keyword evidence="4 5" id="KW-0131">Cell cycle</keyword>
<gene>
    <name evidence="5 8" type="primary">ftsA</name>
    <name evidence="8" type="ORF">D9V81_00765</name>
</gene>
<dbReference type="InterPro" id="IPR043129">
    <property type="entry name" value="ATPase_NBD"/>
</dbReference>
<dbReference type="PANTHER" id="PTHR32432">
    <property type="entry name" value="CELL DIVISION PROTEIN FTSA-RELATED"/>
    <property type="match status" value="1"/>
</dbReference>
<protein>
    <recommendedName>
        <fullName evidence="5 6">Cell division protein FtsA</fullName>
    </recommendedName>
</protein>
<comment type="function">
    <text evidence="5 6">Cell division protein that is involved in the assembly of the Z ring. May serve as a membrane anchor for the Z ring.</text>
</comment>
<reference evidence="8 9" key="1">
    <citation type="submission" date="2018-10" db="EMBL/GenBank/DDBJ databases">
        <title>Comparative functional genomics of the obligate endosymbiont Buchnera aphidicola.</title>
        <authorList>
            <person name="Chong R.A."/>
        </authorList>
    </citation>
    <scope>NUCLEOTIDE SEQUENCE [LARGE SCALE GENOMIC DNA]</scope>
    <source>
        <strain evidence="8 9">Tma</strain>
    </source>
</reference>
<evidence type="ECO:0000256" key="3">
    <source>
        <dbReference type="ARBA" id="ARBA00023136"/>
    </source>
</evidence>
<dbReference type="Pfam" id="PF02491">
    <property type="entry name" value="SHS2_FTSA"/>
    <property type="match status" value="1"/>
</dbReference>
<keyword evidence="9" id="KW-1185">Reference proteome</keyword>
<evidence type="ECO:0000256" key="5">
    <source>
        <dbReference type="HAMAP-Rule" id="MF_02033"/>
    </source>
</evidence>
<keyword evidence="1 5" id="KW-1003">Cell membrane</keyword>
<dbReference type="GO" id="GO:0043093">
    <property type="term" value="P:FtsZ-dependent cytokinesis"/>
    <property type="evidence" value="ECO:0007669"/>
    <property type="project" value="UniProtKB-UniRule"/>
</dbReference>
<dbReference type="EMBL" id="CP032996">
    <property type="protein sequence ID" value="QCI27151.1"/>
    <property type="molecule type" value="Genomic_DNA"/>
</dbReference>
<dbReference type="SMART" id="SM00842">
    <property type="entry name" value="FtsA"/>
    <property type="match status" value="1"/>
</dbReference>
<dbReference type="HAMAP" id="MF_02033">
    <property type="entry name" value="FtsA"/>
    <property type="match status" value="1"/>
</dbReference>
<dbReference type="AlphaFoldDB" id="A0A4D6YKB7"/>
<dbReference type="SUPFAM" id="SSF53067">
    <property type="entry name" value="Actin-like ATPase domain"/>
    <property type="match status" value="2"/>
</dbReference>